<organism evidence="1 2">
    <name type="scientific">Parasponia andersonii</name>
    <name type="common">Sponia andersonii</name>
    <dbReference type="NCBI Taxonomy" id="3476"/>
    <lineage>
        <taxon>Eukaryota</taxon>
        <taxon>Viridiplantae</taxon>
        <taxon>Streptophyta</taxon>
        <taxon>Embryophyta</taxon>
        <taxon>Tracheophyta</taxon>
        <taxon>Spermatophyta</taxon>
        <taxon>Magnoliopsida</taxon>
        <taxon>eudicotyledons</taxon>
        <taxon>Gunneridae</taxon>
        <taxon>Pentapetalae</taxon>
        <taxon>rosids</taxon>
        <taxon>fabids</taxon>
        <taxon>Rosales</taxon>
        <taxon>Cannabaceae</taxon>
        <taxon>Parasponia</taxon>
    </lineage>
</organism>
<name>A0A2P5ASH1_PARAD</name>
<reference evidence="2" key="1">
    <citation type="submission" date="2016-06" db="EMBL/GenBank/DDBJ databases">
        <title>Parallel loss of symbiosis genes in relatives of nitrogen-fixing non-legume Parasponia.</title>
        <authorList>
            <person name="Van Velzen R."/>
            <person name="Holmer R."/>
            <person name="Bu F."/>
            <person name="Rutten L."/>
            <person name="Van Zeijl A."/>
            <person name="Liu W."/>
            <person name="Santuari L."/>
            <person name="Cao Q."/>
            <person name="Sharma T."/>
            <person name="Shen D."/>
            <person name="Roswanjaya Y."/>
            <person name="Wardhani T."/>
            <person name="Kalhor M.S."/>
            <person name="Jansen J."/>
            <person name="Van den Hoogen J."/>
            <person name="Gungor B."/>
            <person name="Hartog M."/>
            <person name="Hontelez J."/>
            <person name="Verver J."/>
            <person name="Yang W.-C."/>
            <person name="Schijlen E."/>
            <person name="Repin R."/>
            <person name="Schilthuizen M."/>
            <person name="Schranz E."/>
            <person name="Heidstra R."/>
            <person name="Miyata K."/>
            <person name="Fedorova E."/>
            <person name="Kohlen W."/>
            <person name="Bisseling T."/>
            <person name="Smit S."/>
            <person name="Geurts R."/>
        </authorList>
    </citation>
    <scope>NUCLEOTIDE SEQUENCE [LARGE SCALE GENOMIC DNA]</scope>
    <source>
        <strain evidence="2">cv. WU1-14</strain>
    </source>
</reference>
<dbReference type="EMBL" id="JXTB01000464">
    <property type="protein sequence ID" value="PON39482.1"/>
    <property type="molecule type" value="Genomic_DNA"/>
</dbReference>
<evidence type="ECO:0000313" key="1">
    <source>
        <dbReference type="EMBL" id="PON39482.1"/>
    </source>
</evidence>
<accession>A0A2P5ASH1</accession>
<evidence type="ECO:0000313" key="2">
    <source>
        <dbReference type="Proteomes" id="UP000237105"/>
    </source>
</evidence>
<dbReference type="Proteomes" id="UP000237105">
    <property type="component" value="Unassembled WGS sequence"/>
</dbReference>
<keyword evidence="2" id="KW-1185">Reference proteome</keyword>
<sequence length="147" mass="16352">MCLHGLGLDRRSFTCLGDLGSYKWLKCAFATSGRTEGLSYAFATSGRQRSFTCLCDLRSDEGHESVFAAFVRQSSFTCLRNLRSDEGLKYAFAASGRTEEPSCAFITSCRTKVFHVPLRPRVRRRSFTCLCDLELDEGLECAFVASG</sequence>
<gene>
    <name evidence="1" type="ORF">PanWU01x14_304480</name>
</gene>
<dbReference type="AlphaFoldDB" id="A0A2P5ASH1"/>
<protein>
    <submittedName>
        <fullName evidence="1">Uncharacterized protein</fullName>
    </submittedName>
</protein>
<proteinExistence type="predicted"/>
<comment type="caution">
    <text evidence="1">The sequence shown here is derived from an EMBL/GenBank/DDBJ whole genome shotgun (WGS) entry which is preliminary data.</text>
</comment>